<feature type="modified residue" description="4-aspartylphosphate" evidence="3">
    <location>
        <position position="54"/>
    </location>
</feature>
<name>A0A1B8RQ52_9CLOT</name>
<organism evidence="6 7">
    <name type="scientific">Clostridium paraputrificum</name>
    <dbReference type="NCBI Taxonomy" id="29363"/>
    <lineage>
        <taxon>Bacteria</taxon>
        <taxon>Bacillati</taxon>
        <taxon>Bacillota</taxon>
        <taxon>Clostridia</taxon>
        <taxon>Eubacteriales</taxon>
        <taxon>Clostridiaceae</taxon>
        <taxon>Clostridium</taxon>
    </lineage>
</organism>
<dbReference type="SMART" id="SM00471">
    <property type="entry name" value="HDc"/>
    <property type="match status" value="1"/>
</dbReference>
<evidence type="ECO:0000256" key="3">
    <source>
        <dbReference type="PROSITE-ProRule" id="PRU00169"/>
    </source>
</evidence>
<protein>
    <recommendedName>
        <fullName evidence="1">Stage 0 sporulation protein A homolog</fullName>
    </recommendedName>
</protein>
<dbReference type="SUPFAM" id="SSF109604">
    <property type="entry name" value="HD-domain/PDEase-like"/>
    <property type="match status" value="1"/>
</dbReference>
<dbReference type="PANTHER" id="PTHR45228">
    <property type="entry name" value="CYCLIC DI-GMP PHOSPHODIESTERASE TM_0186-RELATED"/>
    <property type="match status" value="1"/>
</dbReference>
<dbReference type="EMBL" id="MAPZ01000019">
    <property type="protein sequence ID" value="OBY10896.1"/>
    <property type="molecule type" value="Genomic_DNA"/>
</dbReference>
<reference evidence="6 7" key="1">
    <citation type="submission" date="2016-06" db="EMBL/GenBank/DDBJ databases">
        <authorList>
            <person name="Kjaerup R.B."/>
            <person name="Dalgaard T.S."/>
            <person name="Juul-Madsen H.R."/>
        </authorList>
    </citation>
    <scope>NUCLEOTIDE SEQUENCE [LARGE SCALE GENOMIC DNA]</scope>
    <source>
        <strain evidence="6 7">373-A1</strain>
    </source>
</reference>
<evidence type="ECO:0000313" key="6">
    <source>
        <dbReference type="EMBL" id="OBY10896.1"/>
    </source>
</evidence>
<dbReference type="SUPFAM" id="SSF52172">
    <property type="entry name" value="CheY-like"/>
    <property type="match status" value="1"/>
</dbReference>
<dbReference type="eggNOG" id="COG3437">
    <property type="taxonomic scope" value="Bacteria"/>
</dbReference>
<evidence type="ECO:0000256" key="2">
    <source>
        <dbReference type="ARBA" id="ARBA00024867"/>
    </source>
</evidence>
<evidence type="ECO:0000259" key="5">
    <source>
        <dbReference type="PROSITE" id="PS51832"/>
    </source>
</evidence>
<dbReference type="InterPro" id="IPR001789">
    <property type="entry name" value="Sig_transdc_resp-reg_receiver"/>
</dbReference>
<feature type="domain" description="HD-GYP" evidence="5">
    <location>
        <begin position="146"/>
        <end position="343"/>
    </location>
</feature>
<proteinExistence type="predicted"/>
<dbReference type="InterPro" id="IPR037522">
    <property type="entry name" value="HD_GYP_dom"/>
</dbReference>
<dbReference type="PROSITE" id="PS51832">
    <property type="entry name" value="HD_GYP"/>
    <property type="match status" value="1"/>
</dbReference>
<evidence type="ECO:0000313" key="7">
    <source>
        <dbReference type="Proteomes" id="UP000092714"/>
    </source>
</evidence>
<dbReference type="Pfam" id="PF13487">
    <property type="entry name" value="HD_5"/>
    <property type="match status" value="1"/>
</dbReference>
<dbReference type="RefSeq" id="WP_065254566.1">
    <property type="nucleotide sequence ID" value="NZ_MAPZ01000019.1"/>
</dbReference>
<dbReference type="GO" id="GO:0000160">
    <property type="term" value="P:phosphorelay signal transduction system"/>
    <property type="evidence" value="ECO:0007669"/>
    <property type="project" value="InterPro"/>
</dbReference>
<dbReference type="Proteomes" id="UP000092714">
    <property type="component" value="Unassembled WGS sequence"/>
</dbReference>
<accession>A0A1B8RQ52</accession>
<sequence>MKDFNLFYIDDCKINHDVIASFLKNIDINIEYFYDAISALKCVNLKKPDIIIVDYIMPKMNGLEFIKNVRSLDKKVPIILITAASDESIKLKALESGATEFLYLPFNKYEFIMRIKNLLELIKYQRRVENKASILARGIKEATASIMEREKETLEVLVETAKKKDSDTGNHVVRVAKYSKLLARVLGMSEEEQEEIYYAAQLHDLGKIGISDQIINKRCQLTLEEFEIMKTHTIIGYDILKNRSSKYLKKGSIVALSHHERYDGLVYPNGLKGNEIPIEGRIVAIADVFDALLMKRSYKNSWSIEEAIDYIKGKSGTQFDPYLVDRYIDNIEEIRRISYEFKD</sequence>
<dbReference type="SMART" id="SM00448">
    <property type="entry name" value="REC"/>
    <property type="match status" value="1"/>
</dbReference>
<dbReference type="InterPro" id="IPR052020">
    <property type="entry name" value="Cyclic_di-GMP/3'3'-cGAMP_PDE"/>
</dbReference>
<comment type="function">
    <text evidence="2">May play the central regulatory role in sporulation. It may be an element of the effector pathway responsible for the activation of sporulation genes in response to nutritional stress. Spo0A may act in concert with spo0H (a sigma factor) to control the expression of some genes that are critical to the sporulation process.</text>
</comment>
<dbReference type="CDD" id="cd00077">
    <property type="entry name" value="HDc"/>
    <property type="match status" value="1"/>
</dbReference>
<dbReference type="PANTHER" id="PTHR45228:SF1">
    <property type="entry name" value="CYCLIC DI-GMP PHOSPHODIESTERASE TM_0186"/>
    <property type="match status" value="1"/>
</dbReference>
<dbReference type="InterPro" id="IPR011006">
    <property type="entry name" value="CheY-like_superfamily"/>
</dbReference>
<dbReference type="OrthoDB" id="9804747at2"/>
<evidence type="ECO:0000256" key="1">
    <source>
        <dbReference type="ARBA" id="ARBA00018672"/>
    </source>
</evidence>
<keyword evidence="3" id="KW-0597">Phosphoprotein</keyword>
<keyword evidence="7" id="KW-1185">Reference proteome</keyword>
<gene>
    <name evidence="6" type="ORF">CP373A1_10390</name>
</gene>
<dbReference type="InterPro" id="IPR003607">
    <property type="entry name" value="HD/PDEase_dom"/>
</dbReference>
<dbReference type="AlphaFoldDB" id="A0A1B8RQ52"/>
<comment type="caution">
    <text evidence="6">The sequence shown here is derived from an EMBL/GenBank/DDBJ whole genome shotgun (WGS) entry which is preliminary data.</text>
</comment>
<dbReference type="PROSITE" id="PS50110">
    <property type="entry name" value="RESPONSE_REGULATORY"/>
    <property type="match status" value="1"/>
</dbReference>
<dbReference type="Gene3D" id="1.10.3210.10">
    <property type="entry name" value="Hypothetical protein af1432"/>
    <property type="match status" value="1"/>
</dbReference>
<evidence type="ECO:0000259" key="4">
    <source>
        <dbReference type="PROSITE" id="PS50110"/>
    </source>
</evidence>
<dbReference type="Gene3D" id="3.40.50.2300">
    <property type="match status" value="1"/>
</dbReference>
<dbReference type="Pfam" id="PF00072">
    <property type="entry name" value="Response_reg"/>
    <property type="match status" value="1"/>
</dbReference>
<feature type="domain" description="Response regulatory" evidence="4">
    <location>
        <begin position="5"/>
        <end position="119"/>
    </location>
</feature>